<feature type="transmembrane region" description="Helical" evidence="1">
    <location>
        <begin position="37"/>
        <end position="61"/>
    </location>
</feature>
<sequence length="86" mass="9879">MAIGVQTLQSIRLPSLGVSLYGLEDDVWPKEYTGIGLLLYIEFLYFQSISAFAFFVVSPVVRRWYSAVRMCLLACWHFFRPAVPAR</sequence>
<reference evidence="3" key="1">
    <citation type="submission" date="2016-11" db="UniProtKB">
        <authorList>
            <consortium name="WormBaseParasite"/>
        </authorList>
    </citation>
    <scope>IDENTIFICATION</scope>
</reference>
<name>A0A1I7WJY3_HETBA</name>
<dbReference type="WBParaSite" id="Hba_05339">
    <property type="protein sequence ID" value="Hba_05339"/>
    <property type="gene ID" value="Hba_05339"/>
</dbReference>
<proteinExistence type="predicted"/>
<keyword evidence="1" id="KW-1133">Transmembrane helix</keyword>
<evidence type="ECO:0000256" key="1">
    <source>
        <dbReference type="SAM" id="Phobius"/>
    </source>
</evidence>
<protein>
    <submittedName>
        <fullName evidence="3">MFS_1_like domain-containing protein</fullName>
    </submittedName>
</protein>
<keyword evidence="1" id="KW-0812">Transmembrane</keyword>
<dbReference type="Proteomes" id="UP000095283">
    <property type="component" value="Unplaced"/>
</dbReference>
<organism evidence="2 3">
    <name type="scientific">Heterorhabditis bacteriophora</name>
    <name type="common">Entomopathogenic nematode worm</name>
    <dbReference type="NCBI Taxonomy" id="37862"/>
    <lineage>
        <taxon>Eukaryota</taxon>
        <taxon>Metazoa</taxon>
        <taxon>Ecdysozoa</taxon>
        <taxon>Nematoda</taxon>
        <taxon>Chromadorea</taxon>
        <taxon>Rhabditida</taxon>
        <taxon>Rhabditina</taxon>
        <taxon>Rhabditomorpha</taxon>
        <taxon>Strongyloidea</taxon>
        <taxon>Heterorhabditidae</taxon>
        <taxon>Heterorhabditis</taxon>
    </lineage>
</organism>
<evidence type="ECO:0000313" key="3">
    <source>
        <dbReference type="WBParaSite" id="Hba_05339"/>
    </source>
</evidence>
<keyword evidence="2" id="KW-1185">Reference proteome</keyword>
<keyword evidence="1" id="KW-0472">Membrane</keyword>
<accession>A0A1I7WJY3</accession>
<dbReference type="AlphaFoldDB" id="A0A1I7WJY3"/>
<evidence type="ECO:0000313" key="2">
    <source>
        <dbReference type="Proteomes" id="UP000095283"/>
    </source>
</evidence>